<organism evidence="1 2">
    <name type="scientific">Halopseudomonas pachastrellae</name>
    <dbReference type="NCBI Taxonomy" id="254161"/>
    <lineage>
        <taxon>Bacteria</taxon>
        <taxon>Pseudomonadati</taxon>
        <taxon>Pseudomonadota</taxon>
        <taxon>Gammaproteobacteria</taxon>
        <taxon>Pseudomonadales</taxon>
        <taxon>Pseudomonadaceae</taxon>
        <taxon>Halopseudomonas</taxon>
    </lineage>
</organism>
<dbReference type="AlphaFoldDB" id="A0A1S8DJL1"/>
<evidence type="ECO:0000313" key="1">
    <source>
        <dbReference type="EMBL" id="ONM44800.1"/>
    </source>
</evidence>
<proteinExistence type="predicted"/>
<evidence type="ECO:0008006" key="3">
    <source>
        <dbReference type="Google" id="ProtNLM"/>
    </source>
</evidence>
<sequence>MKAETYRDLIEWTQQLHGQLASRLEAGAADSQTGERMSALLRYLAEHERRMQQMVLRFEQQADIKVLDSWVYDHFTDNPRMRTLDAGQSFAGLDHDALCALVFDLHNDALDLYRYLQGRAETAGGRELMQDLLAMEKHETLRLAEQAQRAQDL</sequence>
<name>A0A1S8DJL1_9GAMM</name>
<keyword evidence="2" id="KW-1185">Reference proteome</keyword>
<dbReference type="OrthoDB" id="278693at2"/>
<reference evidence="1 2" key="1">
    <citation type="submission" date="2017-01" db="EMBL/GenBank/DDBJ databases">
        <title>Draft genome sequence of Pseudomonas pachastrellae type strain CCUG 46540T from a deep sea.</title>
        <authorList>
            <person name="Gomila M."/>
            <person name="Mulet M."/>
            <person name="Lalucat J."/>
            <person name="Garcia-Valdes E."/>
        </authorList>
    </citation>
    <scope>NUCLEOTIDE SEQUENCE [LARGE SCALE GENOMIC DNA]</scope>
    <source>
        <strain evidence="1 2">CCUG 46540</strain>
    </source>
</reference>
<dbReference type="RefSeq" id="WP_083725565.1">
    <property type="nucleotide sequence ID" value="NZ_FOUD01000011.1"/>
</dbReference>
<comment type="caution">
    <text evidence="1">The sequence shown here is derived from an EMBL/GenBank/DDBJ whole genome shotgun (WGS) entry which is preliminary data.</text>
</comment>
<dbReference type="Proteomes" id="UP000242847">
    <property type="component" value="Unassembled WGS sequence"/>
</dbReference>
<gene>
    <name evidence="1" type="ORF">BXT89_05585</name>
</gene>
<evidence type="ECO:0000313" key="2">
    <source>
        <dbReference type="Proteomes" id="UP000242847"/>
    </source>
</evidence>
<dbReference type="STRING" id="254161.SAMN05216256_111108"/>
<accession>A0A1S8DJL1</accession>
<protein>
    <recommendedName>
        <fullName evidence="3">ATPase</fullName>
    </recommendedName>
</protein>
<dbReference type="EMBL" id="MUBC01000009">
    <property type="protein sequence ID" value="ONM44800.1"/>
    <property type="molecule type" value="Genomic_DNA"/>
</dbReference>